<keyword evidence="3" id="KW-1003">Cell membrane</keyword>
<feature type="transmembrane region" description="Helical" evidence="7">
    <location>
        <begin position="121"/>
        <end position="142"/>
    </location>
</feature>
<sequence>MKRISAIHAPAGKTSEDEHSVQTGNLLIHARRLVLGLAGLVVSVGVWKLAYEFNWAPRGTLPDPSAIFPALRGEIESGRLFPAVGSSLIHYAWGLSMGTVLGLVVGLLAAVNRIFDDMQRLLARILRPIPPLAWVVFAIAWFQVSHAGAAFVISIGVFWVNYFATYSAVRNVDPRFYELARAFGRNRFVDVTFAITLPGAASGILAGIRTGVGQAWMTLIAAELLGVPGIGQEMNAAAGVGAYDAVVVYMLIISLIYGLMDFAFSLGEGWLLRWRPA</sequence>
<evidence type="ECO:0000313" key="10">
    <source>
        <dbReference type="Proteomes" id="UP000469011"/>
    </source>
</evidence>
<dbReference type="PANTHER" id="PTHR30151">
    <property type="entry name" value="ALKANE SULFONATE ABC TRANSPORTER-RELATED, MEMBRANE SUBUNIT"/>
    <property type="match status" value="1"/>
</dbReference>
<evidence type="ECO:0000256" key="6">
    <source>
        <dbReference type="ARBA" id="ARBA00023136"/>
    </source>
</evidence>
<dbReference type="Pfam" id="PF00528">
    <property type="entry name" value="BPD_transp_1"/>
    <property type="match status" value="1"/>
</dbReference>
<evidence type="ECO:0000313" key="9">
    <source>
        <dbReference type="EMBL" id="NDW05485.1"/>
    </source>
</evidence>
<dbReference type="PANTHER" id="PTHR30151:SF0">
    <property type="entry name" value="ABC TRANSPORTER PERMEASE PROTEIN MJ0413-RELATED"/>
    <property type="match status" value="1"/>
</dbReference>
<feature type="transmembrane region" description="Helical" evidence="7">
    <location>
        <begin position="243"/>
        <end position="266"/>
    </location>
</feature>
<evidence type="ECO:0000256" key="3">
    <source>
        <dbReference type="ARBA" id="ARBA00022475"/>
    </source>
</evidence>
<dbReference type="GO" id="GO:0005886">
    <property type="term" value="C:plasma membrane"/>
    <property type="evidence" value="ECO:0007669"/>
    <property type="project" value="UniProtKB-SubCell"/>
</dbReference>
<evidence type="ECO:0000256" key="2">
    <source>
        <dbReference type="ARBA" id="ARBA00022448"/>
    </source>
</evidence>
<comment type="similarity">
    <text evidence="7">Belongs to the binding-protein-dependent transport system permease family.</text>
</comment>
<dbReference type="RefSeq" id="WP_163463738.1">
    <property type="nucleotide sequence ID" value="NZ_JAAAMG010000010.1"/>
</dbReference>
<keyword evidence="6 7" id="KW-0472">Membrane</keyword>
<evidence type="ECO:0000256" key="5">
    <source>
        <dbReference type="ARBA" id="ARBA00022989"/>
    </source>
</evidence>
<feature type="transmembrane region" description="Helical" evidence="7">
    <location>
        <begin position="33"/>
        <end position="51"/>
    </location>
</feature>
<accession>A0A6N9T5K7</accession>
<feature type="transmembrane region" description="Helical" evidence="7">
    <location>
        <begin position="148"/>
        <end position="168"/>
    </location>
</feature>
<evidence type="ECO:0000256" key="1">
    <source>
        <dbReference type="ARBA" id="ARBA00004651"/>
    </source>
</evidence>
<dbReference type="Proteomes" id="UP000469011">
    <property type="component" value="Unassembled WGS sequence"/>
</dbReference>
<dbReference type="AlphaFoldDB" id="A0A6N9T5K7"/>
<protein>
    <submittedName>
        <fullName evidence="9">ABC transporter permease subunit</fullName>
    </submittedName>
</protein>
<keyword evidence="4 7" id="KW-0812">Transmembrane</keyword>
<comment type="caution">
    <text evidence="9">The sequence shown here is derived from an EMBL/GenBank/DDBJ whole genome shotgun (WGS) entry which is preliminary data.</text>
</comment>
<dbReference type="InterPro" id="IPR035906">
    <property type="entry name" value="MetI-like_sf"/>
</dbReference>
<evidence type="ECO:0000256" key="7">
    <source>
        <dbReference type="RuleBase" id="RU363032"/>
    </source>
</evidence>
<keyword evidence="10" id="KW-1185">Reference proteome</keyword>
<evidence type="ECO:0000256" key="4">
    <source>
        <dbReference type="ARBA" id="ARBA00022692"/>
    </source>
</evidence>
<dbReference type="SUPFAM" id="SSF161098">
    <property type="entry name" value="MetI-like"/>
    <property type="match status" value="1"/>
</dbReference>
<feature type="domain" description="ABC transmembrane type-1" evidence="8">
    <location>
        <begin position="84"/>
        <end position="261"/>
    </location>
</feature>
<organism evidence="9 10">
    <name type="scientific">Jiella pacifica</name>
    <dbReference type="NCBI Taxonomy" id="2696469"/>
    <lineage>
        <taxon>Bacteria</taxon>
        <taxon>Pseudomonadati</taxon>
        <taxon>Pseudomonadota</taxon>
        <taxon>Alphaproteobacteria</taxon>
        <taxon>Hyphomicrobiales</taxon>
        <taxon>Aurantimonadaceae</taxon>
        <taxon>Jiella</taxon>
    </lineage>
</organism>
<keyword evidence="5 7" id="KW-1133">Transmembrane helix</keyword>
<reference evidence="9 10" key="1">
    <citation type="submission" date="2020-01" db="EMBL/GenBank/DDBJ databases">
        <title>Jiella pacifica sp. nov.</title>
        <authorList>
            <person name="Xue Z."/>
            <person name="Zhu S."/>
            <person name="Chen J."/>
            <person name="Yang J."/>
        </authorList>
    </citation>
    <scope>NUCLEOTIDE SEQUENCE [LARGE SCALE GENOMIC DNA]</scope>
    <source>
        <strain evidence="9 10">40Bstr34</strain>
    </source>
</reference>
<dbReference type="GO" id="GO:0055085">
    <property type="term" value="P:transmembrane transport"/>
    <property type="evidence" value="ECO:0007669"/>
    <property type="project" value="InterPro"/>
</dbReference>
<feature type="transmembrane region" description="Helical" evidence="7">
    <location>
        <begin position="88"/>
        <end position="109"/>
    </location>
</feature>
<keyword evidence="2 7" id="KW-0813">Transport</keyword>
<dbReference type="Gene3D" id="1.10.3720.10">
    <property type="entry name" value="MetI-like"/>
    <property type="match status" value="1"/>
</dbReference>
<feature type="transmembrane region" description="Helical" evidence="7">
    <location>
        <begin position="188"/>
        <end position="208"/>
    </location>
</feature>
<proteinExistence type="inferred from homology"/>
<dbReference type="InterPro" id="IPR000515">
    <property type="entry name" value="MetI-like"/>
</dbReference>
<dbReference type="PROSITE" id="PS50928">
    <property type="entry name" value="ABC_TM1"/>
    <property type="match status" value="1"/>
</dbReference>
<dbReference type="EMBL" id="JAAAMG010000010">
    <property type="protein sequence ID" value="NDW05485.1"/>
    <property type="molecule type" value="Genomic_DNA"/>
</dbReference>
<name>A0A6N9T5K7_9HYPH</name>
<gene>
    <name evidence="9" type="ORF">GTK09_13740</name>
</gene>
<comment type="subcellular location">
    <subcellularLocation>
        <location evidence="1 7">Cell membrane</location>
        <topology evidence="1 7">Multi-pass membrane protein</topology>
    </subcellularLocation>
</comment>
<evidence type="ECO:0000259" key="8">
    <source>
        <dbReference type="PROSITE" id="PS50928"/>
    </source>
</evidence>